<dbReference type="Pfam" id="PF00290">
    <property type="entry name" value="Trp_syntA"/>
    <property type="match status" value="1"/>
</dbReference>
<proteinExistence type="inferred from homology"/>
<comment type="function">
    <text evidence="8">The alpha subunit is responsible for the aldol cleavage of indoleglycerol phosphate to indole and glyceraldehyde 3-phosphate.</text>
</comment>
<keyword evidence="6 8" id="KW-0456">Lyase</keyword>
<dbReference type="RefSeq" id="WP_207940215.1">
    <property type="nucleotide sequence ID" value="NZ_CP147251.1"/>
</dbReference>
<dbReference type="InterPro" id="IPR011060">
    <property type="entry name" value="RibuloseP-bd_barrel"/>
</dbReference>
<dbReference type="EC" id="4.2.1.20" evidence="8"/>
<dbReference type="Proteomes" id="UP000664701">
    <property type="component" value="Chromosome"/>
</dbReference>
<comment type="catalytic activity">
    <reaction evidence="7 8">
        <text>(1S,2R)-1-C-(indol-3-yl)glycerol 3-phosphate + L-serine = D-glyceraldehyde 3-phosphate + L-tryptophan + H2O</text>
        <dbReference type="Rhea" id="RHEA:10532"/>
        <dbReference type="ChEBI" id="CHEBI:15377"/>
        <dbReference type="ChEBI" id="CHEBI:33384"/>
        <dbReference type="ChEBI" id="CHEBI:57912"/>
        <dbReference type="ChEBI" id="CHEBI:58866"/>
        <dbReference type="ChEBI" id="CHEBI:59776"/>
        <dbReference type="EC" id="4.2.1.20"/>
    </reaction>
</comment>
<name>A0ABZ2SUS4_9ENTE</name>
<dbReference type="PANTHER" id="PTHR43406">
    <property type="entry name" value="TRYPTOPHAN SYNTHASE, ALPHA CHAIN"/>
    <property type="match status" value="1"/>
</dbReference>
<evidence type="ECO:0000256" key="2">
    <source>
        <dbReference type="ARBA" id="ARBA00011270"/>
    </source>
</evidence>
<dbReference type="InterPro" id="IPR002028">
    <property type="entry name" value="Trp_synthase_suA"/>
</dbReference>
<evidence type="ECO:0000313" key="11">
    <source>
        <dbReference type="Proteomes" id="UP000664701"/>
    </source>
</evidence>
<gene>
    <name evidence="8" type="primary">trpA</name>
    <name evidence="10" type="ORF">DOK78_002312</name>
</gene>
<dbReference type="SUPFAM" id="SSF51366">
    <property type="entry name" value="Ribulose-phoshate binding barrel"/>
    <property type="match status" value="1"/>
</dbReference>
<protein>
    <recommendedName>
        <fullName evidence="8">Tryptophan synthase alpha chain</fullName>
        <ecNumber evidence="8">4.2.1.20</ecNumber>
    </recommendedName>
</protein>
<evidence type="ECO:0000256" key="8">
    <source>
        <dbReference type="HAMAP-Rule" id="MF_00131"/>
    </source>
</evidence>
<keyword evidence="3 8" id="KW-0028">Amino-acid biosynthesis</keyword>
<feature type="active site" description="Proton acceptor" evidence="8">
    <location>
        <position position="49"/>
    </location>
</feature>
<dbReference type="PROSITE" id="PS00167">
    <property type="entry name" value="TRP_SYNTHASE_ALPHA"/>
    <property type="match status" value="1"/>
</dbReference>
<evidence type="ECO:0000256" key="5">
    <source>
        <dbReference type="ARBA" id="ARBA00023141"/>
    </source>
</evidence>
<evidence type="ECO:0000256" key="6">
    <source>
        <dbReference type="ARBA" id="ARBA00023239"/>
    </source>
</evidence>
<keyword evidence="4 8" id="KW-0822">Tryptophan biosynthesis</keyword>
<keyword evidence="11" id="KW-1185">Reference proteome</keyword>
<organism evidence="10 11">
    <name type="scientific">Candidatus Enterococcus lowellii</name>
    <dbReference type="NCBI Taxonomy" id="2230877"/>
    <lineage>
        <taxon>Bacteria</taxon>
        <taxon>Bacillati</taxon>
        <taxon>Bacillota</taxon>
        <taxon>Bacilli</taxon>
        <taxon>Lactobacillales</taxon>
        <taxon>Enterococcaceae</taxon>
        <taxon>Enterococcus</taxon>
    </lineage>
</organism>
<comment type="similarity">
    <text evidence="8 9">Belongs to the TrpA family.</text>
</comment>
<accession>A0ABZ2SUS4</accession>
<sequence>MKSLTHVLQQKKDNGNKLFIPYIMAGANGLGRLADEIEMLADSGASAIELGVPFSDPVADGPVIQLAGIHSRERGTTLKKIITFLNEFNSPVPLILMGYFNSFFHYGLDKLVEDLSSTDVKGIIIPDLPYEHREMFLEPAKDSDIAFIQLVTLTSSDERIEQLVSDADGFIYAVTINGTTGVNRNYQDNLYQHLQKITEKSPIPVLAGFGVSKPEHVQTFNNYCDGVIIGSCIVQTLEQDGVDQTQELIESLFA</sequence>
<feature type="active site" description="Proton acceptor" evidence="8">
    <location>
        <position position="60"/>
    </location>
</feature>
<dbReference type="InterPro" id="IPR018204">
    <property type="entry name" value="Trp_synthase_alpha_AS"/>
</dbReference>
<comment type="pathway">
    <text evidence="1 8">Amino-acid biosynthesis; L-tryptophan biosynthesis; L-tryptophan from chorismate: step 5/5.</text>
</comment>
<dbReference type="PANTHER" id="PTHR43406:SF1">
    <property type="entry name" value="TRYPTOPHAN SYNTHASE ALPHA CHAIN, CHLOROPLASTIC"/>
    <property type="match status" value="1"/>
</dbReference>
<dbReference type="NCBIfam" id="TIGR00262">
    <property type="entry name" value="trpA"/>
    <property type="match status" value="1"/>
</dbReference>
<dbReference type="InterPro" id="IPR013785">
    <property type="entry name" value="Aldolase_TIM"/>
</dbReference>
<reference evidence="10 11" key="1">
    <citation type="submission" date="2024-03" db="EMBL/GenBank/DDBJ databases">
        <title>The Genome Sequence of Enterococcus sp. DIV2402.</title>
        <authorList>
            <consortium name="The Broad Institute Genomics Platform"/>
            <consortium name="The Broad Institute Microbial Omics Core"/>
            <consortium name="The Broad Institute Genomic Center for Infectious Diseases"/>
            <person name="Earl A."/>
            <person name="Manson A."/>
            <person name="Gilmore M."/>
            <person name="Schwartman J."/>
            <person name="Shea T."/>
            <person name="Abouelleil A."/>
            <person name="Cao P."/>
            <person name="Chapman S."/>
            <person name="Cusick C."/>
            <person name="Young S."/>
            <person name="Neafsey D."/>
            <person name="Nusbaum C."/>
            <person name="Birren B."/>
        </authorList>
    </citation>
    <scope>NUCLEOTIDE SEQUENCE [LARGE SCALE GENOMIC DNA]</scope>
    <source>
        <strain evidence="10 11">DIV2402</strain>
    </source>
</reference>
<dbReference type="Gene3D" id="3.20.20.70">
    <property type="entry name" value="Aldolase class I"/>
    <property type="match status" value="1"/>
</dbReference>
<keyword evidence="5 8" id="KW-0057">Aromatic amino acid biosynthesis</keyword>
<dbReference type="EMBL" id="CP147251">
    <property type="protein sequence ID" value="WYJ77674.1"/>
    <property type="molecule type" value="Genomic_DNA"/>
</dbReference>
<evidence type="ECO:0000256" key="4">
    <source>
        <dbReference type="ARBA" id="ARBA00022822"/>
    </source>
</evidence>
<comment type="subunit">
    <text evidence="2 8">Tetramer of two alpha and two beta chains.</text>
</comment>
<evidence type="ECO:0000256" key="1">
    <source>
        <dbReference type="ARBA" id="ARBA00004733"/>
    </source>
</evidence>
<dbReference type="CDD" id="cd04724">
    <property type="entry name" value="Tryptophan_synthase_alpha"/>
    <property type="match status" value="1"/>
</dbReference>
<dbReference type="HAMAP" id="MF_00131">
    <property type="entry name" value="Trp_synth_alpha"/>
    <property type="match status" value="1"/>
</dbReference>
<evidence type="ECO:0000256" key="7">
    <source>
        <dbReference type="ARBA" id="ARBA00049047"/>
    </source>
</evidence>
<evidence type="ECO:0000256" key="3">
    <source>
        <dbReference type="ARBA" id="ARBA00022605"/>
    </source>
</evidence>
<evidence type="ECO:0000313" key="10">
    <source>
        <dbReference type="EMBL" id="WYJ77674.1"/>
    </source>
</evidence>
<evidence type="ECO:0000256" key="9">
    <source>
        <dbReference type="RuleBase" id="RU003662"/>
    </source>
</evidence>